<feature type="compositionally biased region" description="Polar residues" evidence="1">
    <location>
        <begin position="107"/>
        <end position="120"/>
    </location>
</feature>
<dbReference type="Pfam" id="PF15365">
    <property type="entry name" value="PNRC"/>
    <property type="match status" value="1"/>
</dbReference>
<dbReference type="PANTHER" id="PTHR33670:SF1">
    <property type="entry name" value="OS09G0416300 PROTEIN"/>
    <property type="match status" value="1"/>
</dbReference>
<protein>
    <submittedName>
        <fullName evidence="2">Uncharacterized protein</fullName>
    </submittedName>
</protein>
<feature type="region of interest" description="Disordered" evidence="1">
    <location>
        <begin position="41"/>
        <end position="92"/>
    </location>
</feature>
<comment type="caution">
    <text evidence="2">The sequence shown here is derived from an EMBL/GenBank/DDBJ whole genome shotgun (WGS) entry which is preliminary data.</text>
</comment>
<name>A0ABD3C8S2_9LAMI</name>
<gene>
    <name evidence="2" type="ORF">CASFOL_029730</name>
</gene>
<dbReference type="AlphaFoldDB" id="A0ABD3C8S2"/>
<evidence type="ECO:0000313" key="2">
    <source>
        <dbReference type="EMBL" id="KAL3626181.1"/>
    </source>
</evidence>
<reference evidence="3" key="1">
    <citation type="journal article" date="2024" name="IScience">
        <title>Strigolactones Initiate the Formation of Haustorium-like Structures in Castilleja.</title>
        <authorList>
            <person name="Buerger M."/>
            <person name="Peterson D."/>
            <person name="Chory J."/>
        </authorList>
    </citation>
    <scope>NUCLEOTIDE SEQUENCE [LARGE SCALE GENOMIC DNA]</scope>
</reference>
<accession>A0ABD3C8S2</accession>
<dbReference type="Proteomes" id="UP001632038">
    <property type="component" value="Unassembled WGS sequence"/>
</dbReference>
<dbReference type="EMBL" id="JAVIJP010000047">
    <property type="protein sequence ID" value="KAL3626181.1"/>
    <property type="molecule type" value="Genomic_DNA"/>
</dbReference>
<dbReference type="InterPro" id="IPR028322">
    <property type="entry name" value="PNRC-like_rgn"/>
</dbReference>
<organism evidence="2 3">
    <name type="scientific">Castilleja foliolosa</name>
    <dbReference type="NCBI Taxonomy" id="1961234"/>
    <lineage>
        <taxon>Eukaryota</taxon>
        <taxon>Viridiplantae</taxon>
        <taxon>Streptophyta</taxon>
        <taxon>Embryophyta</taxon>
        <taxon>Tracheophyta</taxon>
        <taxon>Spermatophyta</taxon>
        <taxon>Magnoliopsida</taxon>
        <taxon>eudicotyledons</taxon>
        <taxon>Gunneridae</taxon>
        <taxon>Pentapetalae</taxon>
        <taxon>asterids</taxon>
        <taxon>lamiids</taxon>
        <taxon>Lamiales</taxon>
        <taxon>Orobanchaceae</taxon>
        <taxon>Pedicularideae</taxon>
        <taxon>Castillejinae</taxon>
        <taxon>Castilleja</taxon>
    </lineage>
</organism>
<evidence type="ECO:0000256" key="1">
    <source>
        <dbReference type="SAM" id="MobiDB-lite"/>
    </source>
</evidence>
<evidence type="ECO:0000313" key="3">
    <source>
        <dbReference type="Proteomes" id="UP001632038"/>
    </source>
</evidence>
<dbReference type="PANTHER" id="PTHR33670">
    <property type="entry name" value="SPLICING FACTOR, PROLINE- AND GLUTAMINE-RICH-LIKE"/>
    <property type="match status" value="1"/>
</dbReference>
<feature type="region of interest" description="Disordered" evidence="1">
    <location>
        <begin position="107"/>
        <end position="126"/>
    </location>
</feature>
<keyword evidence="3" id="KW-1185">Reference proteome</keyword>
<dbReference type="GO" id="GO:0016071">
    <property type="term" value="P:mRNA metabolic process"/>
    <property type="evidence" value="ECO:0007669"/>
    <property type="project" value="UniProtKB-ARBA"/>
</dbReference>
<sequence length="206" mass="22513">MGTEILHPQDLLANRHHASPGSFYRRRNLAGNGNLTNLIVNRRPIYNTPHKKTSPRPDKKRSNAAAESGGTKKVTQGGASEARRKDDGGLVMGKVTLLRRGESLGSITSKIDGQGSNPRSPNKKSVDDLAVLGTNRIGPDSPVMLPKQILLTQPSLADVYAGSAFILSPSPRSLPLPSFFNKKEQINDDEEDNLATRDLRRMLRLE</sequence>
<proteinExistence type="predicted"/>